<dbReference type="KEGG" id="rpy:Y013_13485"/>
<evidence type="ECO:0000313" key="2">
    <source>
        <dbReference type="EMBL" id="AHD23774.1"/>
    </source>
</evidence>
<dbReference type="Proteomes" id="UP000018781">
    <property type="component" value="Chromosome"/>
</dbReference>
<sequence>MSTRSLPVSRGFAISSANIRPATSAISISTSGATPATVNSTHRGTTVDSGPVTAIDTGMRASETKKSRLATRPIMPSGTRLCSRVPHRTMPAASANPMTNVAMIMTVNDVVKAKTANGRVPTPQHISMMVR</sequence>
<evidence type="ECO:0000256" key="1">
    <source>
        <dbReference type="SAM" id="MobiDB-lite"/>
    </source>
</evidence>
<organism evidence="2 3">
    <name type="scientific">Rhodococcus pyridinivorans SB3094</name>
    <dbReference type="NCBI Taxonomy" id="1435356"/>
    <lineage>
        <taxon>Bacteria</taxon>
        <taxon>Bacillati</taxon>
        <taxon>Actinomycetota</taxon>
        <taxon>Actinomycetes</taxon>
        <taxon>Mycobacteriales</taxon>
        <taxon>Nocardiaceae</taxon>
        <taxon>Rhodococcus</taxon>
    </lineage>
</organism>
<name>V9XP22_9NOCA</name>
<feature type="compositionally biased region" description="Polar residues" evidence="1">
    <location>
        <begin position="38"/>
        <end position="48"/>
    </location>
</feature>
<evidence type="ECO:0000313" key="3">
    <source>
        <dbReference type="Proteomes" id="UP000018781"/>
    </source>
</evidence>
<dbReference type="EMBL" id="CP006996">
    <property type="protein sequence ID" value="AHD23774.1"/>
    <property type="molecule type" value="Genomic_DNA"/>
</dbReference>
<feature type="region of interest" description="Disordered" evidence="1">
    <location>
        <begin position="31"/>
        <end position="54"/>
    </location>
</feature>
<reference evidence="2 3" key="1">
    <citation type="journal article" date="2014" name="Genome Announc.">
        <title>Complete Genome of Rhodococcus pyridinivorans SB3094, a Methyl-Ethyl-Ketone-Degrading Bacterium Used for Bioaugmentation.</title>
        <authorList>
            <person name="Dueholm M.S."/>
            <person name="Albertsen M."/>
            <person name="D'Imperio S."/>
            <person name="Tale V.P."/>
            <person name="Lewis D."/>
            <person name="Nielsen P.H."/>
            <person name="Nielsen J.L."/>
        </authorList>
    </citation>
    <scope>NUCLEOTIDE SEQUENCE [LARGE SCALE GENOMIC DNA]</scope>
    <source>
        <strain evidence="2 3">SB3094</strain>
    </source>
</reference>
<accession>V9XP22</accession>
<dbReference type="HOGENOM" id="CLU_1925972_0_0_11"/>
<gene>
    <name evidence="2" type="ORF">Y013_13485</name>
</gene>
<dbReference type="AlphaFoldDB" id="V9XP22"/>
<proteinExistence type="predicted"/>
<protein>
    <submittedName>
        <fullName evidence="2">Uncharacterized protein</fullName>
    </submittedName>
</protein>